<proteinExistence type="predicted"/>
<keyword evidence="3" id="KW-1185">Reference proteome</keyword>
<dbReference type="AlphaFoldDB" id="A0AAV6HB83"/>
<organism evidence="2 3">
    <name type="scientific">Alosa alosa</name>
    <name type="common">allis shad</name>
    <dbReference type="NCBI Taxonomy" id="278164"/>
    <lineage>
        <taxon>Eukaryota</taxon>
        <taxon>Metazoa</taxon>
        <taxon>Chordata</taxon>
        <taxon>Craniata</taxon>
        <taxon>Vertebrata</taxon>
        <taxon>Euteleostomi</taxon>
        <taxon>Actinopterygii</taxon>
        <taxon>Neopterygii</taxon>
        <taxon>Teleostei</taxon>
        <taxon>Clupei</taxon>
        <taxon>Clupeiformes</taxon>
        <taxon>Clupeoidei</taxon>
        <taxon>Clupeidae</taxon>
        <taxon>Alosa</taxon>
    </lineage>
</organism>
<protein>
    <submittedName>
        <fullName evidence="2">Uncharacterized protein</fullName>
    </submittedName>
</protein>
<name>A0AAV6HB83_9TELE</name>
<reference evidence="2" key="1">
    <citation type="submission" date="2020-10" db="EMBL/GenBank/DDBJ databases">
        <title>Chromosome-scale genome assembly of the Allis shad, Alosa alosa.</title>
        <authorList>
            <person name="Margot Z."/>
            <person name="Christophe K."/>
            <person name="Cabau C."/>
            <person name="Louis A."/>
            <person name="Berthelot C."/>
            <person name="Parey E."/>
            <person name="Roest Crollius H."/>
            <person name="Montfort J."/>
            <person name="Robinson-Rechavi M."/>
            <person name="Bucao C."/>
            <person name="Bouchez O."/>
            <person name="Gislard M."/>
            <person name="Lluch J."/>
            <person name="Milhes M."/>
            <person name="Lampietro C."/>
            <person name="Lopez Roques C."/>
            <person name="Donnadieu C."/>
            <person name="Braasch I."/>
            <person name="Desvignes T."/>
            <person name="Postlethwait J."/>
            <person name="Bobe J."/>
            <person name="Guiguen Y."/>
        </authorList>
    </citation>
    <scope>NUCLEOTIDE SEQUENCE</scope>
    <source>
        <strain evidence="2">M-15738</strain>
        <tissue evidence="2">Blood</tissue>
    </source>
</reference>
<sequence length="72" mass="7434">MPAYDQGLPLAPLPRPYDHQFNPPTHAPTGVTGGASVGHNGERPDGGLYVGCSWRAPGIIQGWNRTAVGGAA</sequence>
<evidence type="ECO:0000256" key="1">
    <source>
        <dbReference type="SAM" id="MobiDB-lite"/>
    </source>
</evidence>
<dbReference type="Proteomes" id="UP000823561">
    <property type="component" value="Chromosome 2"/>
</dbReference>
<evidence type="ECO:0000313" key="2">
    <source>
        <dbReference type="EMBL" id="KAG5284629.1"/>
    </source>
</evidence>
<dbReference type="EMBL" id="JADWDJ010000002">
    <property type="protein sequence ID" value="KAG5284629.1"/>
    <property type="molecule type" value="Genomic_DNA"/>
</dbReference>
<comment type="caution">
    <text evidence="2">The sequence shown here is derived from an EMBL/GenBank/DDBJ whole genome shotgun (WGS) entry which is preliminary data.</text>
</comment>
<evidence type="ECO:0000313" key="3">
    <source>
        <dbReference type="Proteomes" id="UP000823561"/>
    </source>
</evidence>
<gene>
    <name evidence="2" type="ORF">AALO_G00028780</name>
</gene>
<feature type="region of interest" description="Disordered" evidence="1">
    <location>
        <begin position="1"/>
        <end position="42"/>
    </location>
</feature>
<accession>A0AAV6HB83</accession>